<feature type="compositionally biased region" description="Acidic residues" evidence="1">
    <location>
        <begin position="366"/>
        <end position="383"/>
    </location>
</feature>
<feature type="region of interest" description="Disordered" evidence="1">
    <location>
        <begin position="364"/>
        <end position="385"/>
    </location>
</feature>
<evidence type="ECO:0000313" key="3">
    <source>
        <dbReference type="EMBL" id="CAF3814048.1"/>
    </source>
</evidence>
<evidence type="ECO:0000313" key="2">
    <source>
        <dbReference type="EMBL" id="CAF1046103.1"/>
    </source>
</evidence>
<sequence>MSATVSQVKSVYLFKNGYGLIIKQFDLPYNRTNVELVDDILPKQPTYGTFWIQSLTPDVIIKSICNKKTKKSIEKPCLTIQNFLEANENQPDVELLINLTTANNSLQWVRGTIKSIQNSSSSSSNTLVVFEETFDLNNHRLNVLPLANILSLRRNNNLKTTYHDYEIANCLSIDYQSSISEKDTHTVGKGQMKYLTHGLTWAPSYNLTLSEQTKQCYLQAKTIILNDIENLQIEQLSCLVGYSNITKFSHLTDPLIGQQTVDTFLHQLKPNYLARQYVLESNSNKISNRSQMLVKAKQQDGGDDNNHNDLFLYNFKNILLMKNERLVLPIFNLELQYKDVYQCQIKPYQEQQLSRNNNNINSFDLCNEDEEGYDDDEDNDNDEDFRNNFNSERNKITYGGKKICNVERQKYQQVWHSIELENLTPYIWTTGPVLITKSETEQIIGQDTLYYTLKNHKTLINLTHAADVYVQLFETTSTSDNNNKQQQIEIGKSVFVKQQIDSHIKIQNTKSESIRLLVKQSKVCGEITNYSLEPKHNLVQDITSNDIRSIINQVHALEWELELNAKQTTDITYKRVVHKRIK</sequence>
<organism evidence="3 4">
    <name type="scientific">Didymodactylos carnosus</name>
    <dbReference type="NCBI Taxonomy" id="1234261"/>
    <lineage>
        <taxon>Eukaryota</taxon>
        <taxon>Metazoa</taxon>
        <taxon>Spiralia</taxon>
        <taxon>Gnathifera</taxon>
        <taxon>Rotifera</taxon>
        <taxon>Eurotatoria</taxon>
        <taxon>Bdelloidea</taxon>
        <taxon>Philodinida</taxon>
        <taxon>Philodinidae</taxon>
        <taxon>Didymodactylos</taxon>
    </lineage>
</organism>
<protein>
    <submittedName>
        <fullName evidence="3">Uncharacterized protein</fullName>
    </submittedName>
</protein>
<dbReference type="AlphaFoldDB" id="A0A8S2JJI4"/>
<proteinExistence type="predicted"/>
<accession>A0A8S2JJI4</accession>
<dbReference type="EMBL" id="CAJOBA010007846">
    <property type="protein sequence ID" value="CAF3814048.1"/>
    <property type="molecule type" value="Genomic_DNA"/>
</dbReference>
<reference evidence="3" key="1">
    <citation type="submission" date="2021-02" db="EMBL/GenBank/DDBJ databases">
        <authorList>
            <person name="Nowell W R."/>
        </authorList>
    </citation>
    <scope>NUCLEOTIDE SEQUENCE</scope>
</reference>
<dbReference type="EMBL" id="CAJNOK010007834">
    <property type="protein sequence ID" value="CAF1046103.1"/>
    <property type="molecule type" value="Genomic_DNA"/>
</dbReference>
<evidence type="ECO:0000256" key="1">
    <source>
        <dbReference type="SAM" id="MobiDB-lite"/>
    </source>
</evidence>
<name>A0A8S2JJI4_9BILA</name>
<comment type="caution">
    <text evidence="3">The sequence shown here is derived from an EMBL/GenBank/DDBJ whole genome shotgun (WGS) entry which is preliminary data.</text>
</comment>
<gene>
    <name evidence="2" type="ORF">OVA965_LOCUS16733</name>
    <name evidence="3" type="ORF">TMI583_LOCUS16743</name>
</gene>
<dbReference type="Proteomes" id="UP000682733">
    <property type="component" value="Unassembled WGS sequence"/>
</dbReference>
<dbReference type="Proteomes" id="UP000677228">
    <property type="component" value="Unassembled WGS sequence"/>
</dbReference>
<evidence type="ECO:0000313" key="4">
    <source>
        <dbReference type="Proteomes" id="UP000682733"/>
    </source>
</evidence>